<proteinExistence type="predicted"/>
<evidence type="ECO:0000256" key="1">
    <source>
        <dbReference type="ARBA" id="ARBA00022491"/>
    </source>
</evidence>
<dbReference type="Pfam" id="PF00356">
    <property type="entry name" value="LacI"/>
    <property type="match status" value="1"/>
</dbReference>
<dbReference type="PROSITE" id="PS00356">
    <property type="entry name" value="HTH_LACI_1"/>
    <property type="match status" value="1"/>
</dbReference>
<organism evidence="7 8">
    <name type="scientific">Lactobacillus helsingborgensis</name>
    <dbReference type="NCBI Taxonomy" id="1218494"/>
    <lineage>
        <taxon>Bacteria</taxon>
        <taxon>Bacillati</taxon>
        <taxon>Bacillota</taxon>
        <taxon>Bacilli</taxon>
        <taxon>Lactobacillales</taxon>
        <taxon>Lactobacillaceae</taxon>
        <taxon>Lactobacillus</taxon>
    </lineage>
</organism>
<dbReference type="GO" id="GO:0003700">
    <property type="term" value="F:DNA-binding transcription factor activity"/>
    <property type="evidence" value="ECO:0007669"/>
    <property type="project" value="TreeGrafter"/>
</dbReference>
<evidence type="ECO:0000256" key="4">
    <source>
        <dbReference type="ARBA" id="ARBA00023163"/>
    </source>
</evidence>
<keyword evidence="8" id="KW-1185">Reference proteome</keyword>
<dbReference type="InterPro" id="IPR001387">
    <property type="entry name" value="Cro/C1-type_HTH"/>
</dbReference>
<dbReference type="InterPro" id="IPR010982">
    <property type="entry name" value="Lambda_DNA-bd_dom_sf"/>
</dbReference>
<dbReference type="RefSeq" id="WP_038520602.1">
    <property type="nucleotide sequence ID" value="NZ_CP084389.1"/>
</dbReference>
<feature type="domain" description="HTH lacI-type" evidence="5">
    <location>
        <begin position="6"/>
        <end position="60"/>
    </location>
</feature>
<keyword evidence="1" id="KW-0678">Repressor</keyword>
<dbReference type="CDD" id="cd01392">
    <property type="entry name" value="HTH_LacI"/>
    <property type="match status" value="1"/>
</dbReference>
<dbReference type="SUPFAM" id="SSF53822">
    <property type="entry name" value="Periplasmic binding protein-like I"/>
    <property type="match status" value="1"/>
</dbReference>
<sequence>MTDKNISIREIAKLSGVSISTVSRVINNSGSYSQKTAKKVMDVVNEYDYHANSIAKGLRQKRTNSIGIIVPNLGNSFFSNLVELIENQLANQNYSTIICDTSNNQVKERKSIDMLNARLVDGIIVISGRTKFQSESLNYSVPLVYIDREAQNDTDYYFIGSDHYKGAALATNKLISAHTKPFLFKNEKEYPSIKERIKGYVDTYKKEFNTFDADRILVVPKRASLQEERAIIRSRLRGIFSRYSAPIGIFATNDSLAVNIILAARDINVNVPKDLKVIGFDDAPIAQYSVPELTTIHQDVQTIAKIACTKLIEQVTKPKAVKRPQKIIVDVSLIERGSA</sequence>
<reference evidence="7" key="1">
    <citation type="submission" date="2021-09" db="EMBL/GenBank/DDBJ databases">
        <title>Lactobacillus species from Apis mellifera, Switzerland.</title>
        <authorList>
            <person name="Pfister J."/>
            <person name="Brown A."/>
            <person name="Neumann P."/>
            <person name="Collaud A."/>
            <person name="Retschnig G."/>
            <person name="Perreten V."/>
        </authorList>
    </citation>
    <scope>NUCLEOTIDE SEQUENCE</scope>
    <source>
        <strain evidence="7">IBH002</strain>
    </source>
</reference>
<dbReference type="AlphaFoldDB" id="A0AA47GGX8"/>
<dbReference type="PANTHER" id="PTHR30146:SF95">
    <property type="entry name" value="RIBOSE OPERON REPRESSOR"/>
    <property type="match status" value="1"/>
</dbReference>
<dbReference type="Gene3D" id="1.10.260.40">
    <property type="entry name" value="lambda repressor-like DNA-binding domains"/>
    <property type="match status" value="1"/>
</dbReference>
<dbReference type="Gene3D" id="3.40.50.2300">
    <property type="match status" value="2"/>
</dbReference>
<evidence type="ECO:0000259" key="5">
    <source>
        <dbReference type="PROSITE" id="PS50932"/>
    </source>
</evidence>
<dbReference type="EMBL" id="CP084389">
    <property type="protein sequence ID" value="UZX29735.1"/>
    <property type="molecule type" value="Genomic_DNA"/>
</dbReference>
<keyword evidence="4" id="KW-0804">Transcription</keyword>
<gene>
    <name evidence="7" type="ORF">LDX53_00375</name>
</gene>
<dbReference type="SUPFAM" id="SSF47413">
    <property type="entry name" value="lambda repressor-like DNA-binding domains"/>
    <property type="match status" value="1"/>
</dbReference>
<evidence type="ECO:0000256" key="2">
    <source>
        <dbReference type="ARBA" id="ARBA00023015"/>
    </source>
</evidence>
<dbReference type="InterPro" id="IPR028082">
    <property type="entry name" value="Peripla_BP_I"/>
</dbReference>
<dbReference type="SMART" id="SM00354">
    <property type="entry name" value="HTH_LACI"/>
    <property type="match status" value="1"/>
</dbReference>
<feature type="domain" description="HTH cro/C1-type" evidence="6">
    <location>
        <begin position="4"/>
        <end position="50"/>
    </location>
</feature>
<dbReference type="InterPro" id="IPR000843">
    <property type="entry name" value="HTH_LacI"/>
</dbReference>
<dbReference type="InterPro" id="IPR046335">
    <property type="entry name" value="LacI/GalR-like_sensor"/>
</dbReference>
<keyword evidence="3" id="KW-0238">DNA-binding</keyword>
<dbReference type="PRINTS" id="PR00036">
    <property type="entry name" value="HTHLACI"/>
</dbReference>
<evidence type="ECO:0000313" key="8">
    <source>
        <dbReference type="Proteomes" id="UP001164557"/>
    </source>
</evidence>
<dbReference type="PROSITE" id="PS50932">
    <property type="entry name" value="HTH_LACI_2"/>
    <property type="match status" value="1"/>
</dbReference>
<name>A0AA47GGX8_9LACO</name>
<accession>A0AA47GGX8</accession>
<dbReference type="Proteomes" id="UP001164557">
    <property type="component" value="Chromosome"/>
</dbReference>
<dbReference type="Pfam" id="PF13377">
    <property type="entry name" value="Peripla_BP_3"/>
    <property type="match status" value="1"/>
</dbReference>
<dbReference type="GO" id="GO:0000976">
    <property type="term" value="F:transcription cis-regulatory region binding"/>
    <property type="evidence" value="ECO:0007669"/>
    <property type="project" value="TreeGrafter"/>
</dbReference>
<evidence type="ECO:0000256" key="3">
    <source>
        <dbReference type="ARBA" id="ARBA00023125"/>
    </source>
</evidence>
<evidence type="ECO:0000313" key="7">
    <source>
        <dbReference type="EMBL" id="UZX29735.1"/>
    </source>
</evidence>
<dbReference type="PANTHER" id="PTHR30146">
    <property type="entry name" value="LACI-RELATED TRANSCRIPTIONAL REPRESSOR"/>
    <property type="match status" value="1"/>
</dbReference>
<evidence type="ECO:0000259" key="6">
    <source>
        <dbReference type="PROSITE" id="PS50943"/>
    </source>
</evidence>
<protein>
    <submittedName>
        <fullName evidence="7">LacI family transcriptional regulator</fullName>
    </submittedName>
</protein>
<dbReference type="PROSITE" id="PS50943">
    <property type="entry name" value="HTH_CROC1"/>
    <property type="match status" value="1"/>
</dbReference>
<keyword evidence="2" id="KW-0805">Transcription regulation</keyword>